<keyword evidence="1" id="KW-1133">Transmembrane helix</keyword>
<feature type="transmembrane region" description="Helical" evidence="1">
    <location>
        <begin position="79"/>
        <end position="100"/>
    </location>
</feature>
<dbReference type="AlphaFoldDB" id="A0A518GGA3"/>
<reference evidence="2 3" key="1">
    <citation type="submission" date="2019-02" db="EMBL/GenBank/DDBJ databases">
        <title>Deep-cultivation of Planctomycetes and their phenomic and genomic characterization uncovers novel biology.</title>
        <authorList>
            <person name="Wiegand S."/>
            <person name="Jogler M."/>
            <person name="Boedeker C."/>
            <person name="Pinto D."/>
            <person name="Vollmers J."/>
            <person name="Rivas-Marin E."/>
            <person name="Kohn T."/>
            <person name="Peeters S.H."/>
            <person name="Heuer A."/>
            <person name="Rast P."/>
            <person name="Oberbeckmann S."/>
            <person name="Bunk B."/>
            <person name="Jeske O."/>
            <person name="Meyerdierks A."/>
            <person name="Storesund J.E."/>
            <person name="Kallscheuer N."/>
            <person name="Luecker S."/>
            <person name="Lage O.M."/>
            <person name="Pohl T."/>
            <person name="Merkel B.J."/>
            <person name="Hornburger P."/>
            <person name="Mueller R.-W."/>
            <person name="Bruemmer F."/>
            <person name="Labrenz M."/>
            <person name="Spormann A.M."/>
            <person name="Op den Camp H."/>
            <person name="Overmann J."/>
            <person name="Amann R."/>
            <person name="Jetten M.S.M."/>
            <person name="Mascher T."/>
            <person name="Medema M.H."/>
            <person name="Devos D.P."/>
            <person name="Kaster A.-K."/>
            <person name="Ovreas L."/>
            <person name="Rohde M."/>
            <person name="Galperin M.Y."/>
            <person name="Jogler C."/>
        </authorList>
    </citation>
    <scope>NUCLEOTIDE SEQUENCE [LARGE SCALE GENOMIC DNA]</scope>
    <source>
        <strain evidence="2 3">Q31a</strain>
    </source>
</reference>
<gene>
    <name evidence="2" type="ORF">Q31a_59700</name>
</gene>
<evidence type="ECO:0000256" key="1">
    <source>
        <dbReference type="SAM" id="Phobius"/>
    </source>
</evidence>
<keyword evidence="3" id="KW-1185">Reference proteome</keyword>
<evidence type="ECO:0000313" key="2">
    <source>
        <dbReference type="EMBL" id="QDV27578.1"/>
    </source>
</evidence>
<accession>A0A518GGA3</accession>
<sequence>MSGDNPYNSPQNDAIPPAPPRLLLWSLGAVFGAAGVGGVLGLLVGAGLGTFAPGYYRSVFAGGTSPTFDPVAVGIGQGLTQGIVFGGLIGLALVAMFYWYRSHSKSPRS</sequence>
<protein>
    <submittedName>
        <fullName evidence="2">Uncharacterized protein</fullName>
    </submittedName>
</protein>
<dbReference type="KEGG" id="ahel:Q31a_59700"/>
<dbReference type="Proteomes" id="UP000318017">
    <property type="component" value="Chromosome"/>
</dbReference>
<evidence type="ECO:0000313" key="3">
    <source>
        <dbReference type="Proteomes" id="UP000318017"/>
    </source>
</evidence>
<dbReference type="EMBL" id="CP036298">
    <property type="protein sequence ID" value="QDV27578.1"/>
    <property type="molecule type" value="Genomic_DNA"/>
</dbReference>
<keyword evidence="1" id="KW-0812">Transmembrane</keyword>
<proteinExistence type="predicted"/>
<organism evidence="2 3">
    <name type="scientific">Aureliella helgolandensis</name>
    <dbReference type="NCBI Taxonomy" id="2527968"/>
    <lineage>
        <taxon>Bacteria</taxon>
        <taxon>Pseudomonadati</taxon>
        <taxon>Planctomycetota</taxon>
        <taxon>Planctomycetia</taxon>
        <taxon>Pirellulales</taxon>
        <taxon>Pirellulaceae</taxon>
        <taxon>Aureliella</taxon>
    </lineage>
</organism>
<keyword evidence="1" id="KW-0472">Membrane</keyword>
<feature type="transmembrane region" description="Helical" evidence="1">
    <location>
        <begin position="22"/>
        <end position="48"/>
    </location>
</feature>
<name>A0A518GGA3_9BACT</name>